<feature type="compositionally biased region" description="Low complexity" evidence="1">
    <location>
        <begin position="58"/>
        <end position="78"/>
    </location>
</feature>
<feature type="region of interest" description="Disordered" evidence="1">
    <location>
        <begin position="27"/>
        <end position="88"/>
    </location>
</feature>
<feature type="chain" id="PRO_5030099509" evidence="2">
    <location>
        <begin position="27"/>
        <end position="398"/>
    </location>
</feature>
<keyword evidence="4" id="KW-1185">Reference proteome</keyword>
<sequence>MRFDLRFKSRLIAPLLAAAIALPASAGPVPPAADAPAPKKTAPAKPAPAKPSAPPSAAPKAAAPAKPAAAAAAAKPAEPTGPIRVPPSVRELHVVATVDATQEWKKNDPEHPGEQWSKGSTQQRYEITTRLRSDGKLHLRNLLDPILNNRLEAKTIHLARMAKERLGKPGQPAKLPETPEEKQAFTLALQRANIACEGDPTCYYNLQMDAAIIMAAMEYPEAMNEDSDPGQYEYFVPYDDCPEKTRVTLKLLVEGVRYNKDAKAFIPFSERRSADTVNASDGLLLCRHFLAVIDTKDKDKPMYQETIFVPRPVGMTEYTENGHTSREQQPQPMPPPAVDWMTEVLRHAKSDGKASVSLPLPLPLNGNATWLGLWTGTANVTMEWTFREVPASTAPAKP</sequence>
<organism evidence="3 4">
    <name type="scientific">Panacagrimonas perspica</name>
    <dbReference type="NCBI Taxonomy" id="381431"/>
    <lineage>
        <taxon>Bacteria</taxon>
        <taxon>Pseudomonadati</taxon>
        <taxon>Pseudomonadota</taxon>
        <taxon>Gammaproteobacteria</taxon>
        <taxon>Nevskiales</taxon>
        <taxon>Nevskiaceae</taxon>
        <taxon>Panacagrimonas</taxon>
    </lineage>
</organism>
<evidence type="ECO:0000313" key="3">
    <source>
        <dbReference type="EMBL" id="TDU26867.1"/>
    </source>
</evidence>
<dbReference type="Proteomes" id="UP000295341">
    <property type="component" value="Unassembled WGS sequence"/>
</dbReference>
<evidence type="ECO:0000313" key="4">
    <source>
        <dbReference type="Proteomes" id="UP000295341"/>
    </source>
</evidence>
<name>A0A4R7P016_9GAMM</name>
<reference evidence="3 4" key="1">
    <citation type="submission" date="2019-03" db="EMBL/GenBank/DDBJ databases">
        <title>Genomic Encyclopedia of Type Strains, Phase IV (KMG-IV): sequencing the most valuable type-strain genomes for metagenomic binning, comparative biology and taxonomic classification.</title>
        <authorList>
            <person name="Goeker M."/>
        </authorList>
    </citation>
    <scope>NUCLEOTIDE SEQUENCE [LARGE SCALE GENOMIC DNA]</scope>
    <source>
        <strain evidence="3 4">DSM 26377</strain>
    </source>
</reference>
<protein>
    <submittedName>
        <fullName evidence="3">Uncharacterized protein</fullName>
    </submittedName>
</protein>
<comment type="caution">
    <text evidence="3">The sequence shown here is derived from an EMBL/GenBank/DDBJ whole genome shotgun (WGS) entry which is preliminary data.</text>
</comment>
<proteinExistence type="predicted"/>
<feature type="compositionally biased region" description="Low complexity" evidence="1">
    <location>
        <begin position="34"/>
        <end position="44"/>
    </location>
</feature>
<gene>
    <name evidence="3" type="ORF">DFR24_3898</name>
</gene>
<feature type="signal peptide" evidence="2">
    <location>
        <begin position="1"/>
        <end position="26"/>
    </location>
</feature>
<dbReference type="AlphaFoldDB" id="A0A4R7P016"/>
<keyword evidence="2" id="KW-0732">Signal</keyword>
<dbReference type="EMBL" id="SOBT01000010">
    <property type="protein sequence ID" value="TDU26867.1"/>
    <property type="molecule type" value="Genomic_DNA"/>
</dbReference>
<accession>A0A4R7P016</accession>
<evidence type="ECO:0000256" key="1">
    <source>
        <dbReference type="SAM" id="MobiDB-lite"/>
    </source>
</evidence>
<feature type="compositionally biased region" description="Pro residues" evidence="1">
    <location>
        <begin position="45"/>
        <end position="57"/>
    </location>
</feature>
<dbReference type="RefSeq" id="WP_210772411.1">
    <property type="nucleotide sequence ID" value="NZ_MWIN01000009.1"/>
</dbReference>
<evidence type="ECO:0000256" key="2">
    <source>
        <dbReference type="SAM" id="SignalP"/>
    </source>
</evidence>